<dbReference type="AlphaFoldDB" id="A0A6P8KWM9"/>
<reference evidence="3" key="1">
    <citation type="submission" date="2025-08" db="UniProtKB">
        <authorList>
            <consortium name="RefSeq"/>
        </authorList>
    </citation>
    <scope>IDENTIFICATION</scope>
    <source>
        <strain evidence="3">Mau12</strain>
        <tissue evidence="3">Whole Body</tissue>
    </source>
</reference>
<evidence type="ECO:0000256" key="1">
    <source>
        <dbReference type="SAM" id="MobiDB-lite"/>
    </source>
</evidence>
<feature type="region of interest" description="Disordered" evidence="1">
    <location>
        <begin position="940"/>
        <end position="959"/>
    </location>
</feature>
<accession>A0A6P8KWM9</accession>
<feature type="region of interest" description="Disordered" evidence="1">
    <location>
        <begin position="424"/>
        <end position="491"/>
    </location>
</feature>
<feature type="region of interest" description="Disordered" evidence="1">
    <location>
        <begin position="364"/>
        <end position="411"/>
    </location>
</feature>
<dbReference type="RefSeq" id="XP_033167621.1">
    <property type="nucleotide sequence ID" value="XM_033311730.1"/>
</dbReference>
<proteinExistence type="predicted"/>
<name>A0A6P8KWM9_DROMA</name>
<keyword evidence="2" id="KW-1185">Reference proteome</keyword>
<feature type="compositionally biased region" description="Polar residues" evidence="1">
    <location>
        <begin position="438"/>
        <end position="479"/>
    </location>
</feature>
<feature type="compositionally biased region" description="Basic and acidic residues" evidence="1">
    <location>
        <begin position="206"/>
        <end position="230"/>
    </location>
</feature>
<dbReference type="Proteomes" id="UP000515162">
    <property type="component" value="Chromosome 3R"/>
</dbReference>
<gene>
    <name evidence="3" type="primary">LOC117145888</name>
</gene>
<evidence type="ECO:0000313" key="3">
    <source>
        <dbReference type="RefSeq" id="XP_033167621.1"/>
    </source>
</evidence>
<sequence>MDEEFSNQPFDPSIAQSDFSRSRFVNQSALTLPHGLDSTRLLFVGENFQQTRSEQDLFYDCQGPGEDSPKEGRSATSRCKFDDPAAIRDALERAANATQMLLKNFDKSGGWNQPCAVTLELTARLVDPKKGRAGCPLHGKPVTVQMPLEFNPQSGKVVKCQQKKPPVTRHRKESICQCRSQQYMRSAPRAPKPSSECPALMYMQHERHSDSDPNSRHQQTDISHIRDHWKPSKSQQTQQSDREGPHAKPSQTEVSFLQKHHTPKNPESKANDGASCSCTAKRSKSADPPAVKAPTCACGQGHEEKSSFKKPCSQKTSVTEPEKASSFKSALTACTKELLDPCSCGAHPPYWAGQSNLVTGPSYSRAMDPSSYKSSSTLAPLHRPAASKGSLGRSKSLASLPSKPNAPTQSGVTWLSALKDPESTFCSSKEDERPPCTCNATQTNQDPSMSSLPRSHPNYRSMTSKSSTSRVPNPRNQPSFGPGDETSATTRSQSIVGQITCLCASEHQPTKAFVSNLADRECTNEIQIAPCPSTRIHHPSGFAQFTDCQNSQCDPNTSFRSRKVSVKGHEEFCDCDASDNFSELSDPIQTSLHTHRSLSGGSCLCNDDADPPKEPENATCVSKQCQCSSKDDLQGMQSAQAGTGYQTPEDLCGNRAMACCSRKERILMLMEKLTSPGCDCGISRPCLTQQLFRELTLLLRSEKDDAVAPADEASPPCLTFDECCAAQHAGNGEGDPAEKPPSKRELQRVECFHQLEEYLCKCFLPPAESQIPETDIYAFELDPDFPPEPEPTKSPKGNDNMQPCQCPEQFFDIGNALTCSGDGLDDDFFRDCEDDEVKNFESKDDGKATTDLCQSLKAFIDKELQEILAEEANKEGDEVEEKTPSTVLREICERPTTVAPPQEEEKQIECPFAGMVSCPPWTTQQTDWAAFPYNLDPCAQKESPSPAPRGPRTGLLPEGPLSPDMRNLCEQLLRKALKDCGLCGGDDVYSCEDDACEECELDCEGCPEDCPLEKCEECDDDECPPDQQGCLCCHCRALICDEECKTVANTLRSGMCDPLCEMKYFIDSIIVDMHAMDCVLGNKKAKPKHHKPTDSICRGGPGDSFPIKIKSVWPLGNTALYVQWKLEDCRAVAGYEIYLDGHLTNRFYSFRHEAGVITNADVTNPHQVVLRAVAVGQEFPGEGPGKDATAECGCQAVALAHPELKAGAQRPWTPSLYYYDPNQLPPAEDAQQC</sequence>
<protein>
    <submittedName>
        <fullName evidence="3">Uncharacterized protein LOC117145888</fullName>
    </submittedName>
</protein>
<organism evidence="2 3">
    <name type="scientific">Drosophila mauritiana</name>
    <name type="common">Fruit fly</name>
    <dbReference type="NCBI Taxonomy" id="7226"/>
    <lineage>
        <taxon>Eukaryota</taxon>
        <taxon>Metazoa</taxon>
        <taxon>Ecdysozoa</taxon>
        <taxon>Arthropoda</taxon>
        <taxon>Hexapoda</taxon>
        <taxon>Insecta</taxon>
        <taxon>Pterygota</taxon>
        <taxon>Neoptera</taxon>
        <taxon>Endopterygota</taxon>
        <taxon>Diptera</taxon>
        <taxon>Brachycera</taxon>
        <taxon>Muscomorpha</taxon>
        <taxon>Ephydroidea</taxon>
        <taxon>Drosophilidae</taxon>
        <taxon>Drosophila</taxon>
        <taxon>Sophophora</taxon>
    </lineage>
</organism>
<dbReference type="GeneID" id="117145888"/>
<evidence type="ECO:0000313" key="2">
    <source>
        <dbReference type="Proteomes" id="UP000515162"/>
    </source>
</evidence>
<feature type="region of interest" description="Disordered" evidence="1">
    <location>
        <begin position="59"/>
        <end position="78"/>
    </location>
</feature>
<feature type="compositionally biased region" description="Basic and acidic residues" evidence="1">
    <location>
        <begin position="67"/>
        <end position="78"/>
    </location>
</feature>
<feature type="region of interest" description="Disordered" evidence="1">
    <location>
        <begin position="206"/>
        <end position="326"/>
    </location>
</feature>